<comment type="caution">
    <text evidence="4">The sequence shown here is derived from an EMBL/GenBank/DDBJ whole genome shotgun (WGS) entry which is preliminary data.</text>
</comment>
<evidence type="ECO:0000313" key="4">
    <source>
        <dbReference type="EMBL" id="RHA76514.1"/>
    </source>
</evidence>
<dbReference type="InterPro" id="IPR011013">
    <property type="entry name" value="Gal_mutarotase_sf_dom"/>
</dbReference>
<dbReference type="GO" id="GO:0005975">
    <property type="term" value="P:carbohydrate metabolic process"/>
    <property type="evidence" value="ECO:0007669"/>
    <property type="project" value="InterPro"/>
</dbReference>
<organism evidence="4 5">
    <name type="scientific">Phocaeicola coprophilus</name>
    <dbReference type="NCBI Taxonomy" id="387090"/>
    <lineage>
        <taxon>Bacteria</taxon>
        <taxon>Pseudomonadati</taxon>
        <taxon>Bacteroidota</taxon>
        <taxon>Bacteroidia</taxon>
        <taxon>Bacteroidales</taxon>
        <taxon>Bacteroidaceae</taxon>
        <taxon>Phocaeicola</taxon>
    </lineage>
</organism>
<evidence type="ECO:0000256" key="3">
    <source>
        <dbReference type="ARBA" id="ARBA00022837"/>
    </source>
</evidence>
<dbReference type="PANTHER" id="PTHR11122">
    <property type="entry name" value="APOSPORY-ASSOCIATED PROTEIN C-RELATED"/>
    <property type="match status" value="1"/>
</dbReference>
<comment type="cofactor">
    <cofactor evidence="1">
        <name>Ca(2+)</name>
        <dbReference type="ChEBI" id="CHEBI:29108"/>
    </cofactor>
</comment>
<evidence type="ECO:0000313" key="5">
    <source>
        <dbReference type="Proteomes" id="UP000283855"/>
    </source>
</evidence>
<protein>
    <submittedName>
        <fullName evidence="4">Aldose 1-epimerase family protein</fullName>
    </submittedName>
</protein>
<dbReference type="RefSeq" id="WP_040311164.1">
    <property type="nucleotide sequence ID" value="NZ_CABJGD010000010.1"/>
</dbReference>
<keyword evidence="3" id="KW-0106">Calcium</keyword>
<dbReference type="SUPFAM" id="SSF74650">
    <property type="entry name" value="Galactose mutarotase-like"/>
    <property type="match status" value="1"/>
</dbReference>
<dbReference type="GeneID" id="78405260"/>
<accession>A0A413T192</accession>
<name>A0A413T192_9BACT</name>
<proteinExistence type="predicted"/>
<dbReference type="GO" id="GO:0030246">
    <property type="term" value="F:carbohydrate binding"/>
    <property type="evidence" value="ECO:0007669"/>
    <property type="project" value="InterPro"/>
</dbReference>
<reference evidence="4 5" key="1">
    <citation type="submission" date="2018-08" db="EMBL/GenBank/DDBJ databases">
        <title>A genome reference for cultivated species of the human gut microbiota.</title>
        <authorList>
            <person name="Zou Y."/>
            <person name="Xue W."/>
            <person name="Luo G."/>
        </authorList>
    </citation>
    <scope>NUCLEOTIDE SEQUENCE [LARGE SCALE GENOMIC DNA]</scope>
    <source>
        <strain evidence="4 5">AM42-38</strain>
    </source>
</reference>
<comment type="subunit">
    <text evidence="2">Monomer.</text>
</comment>
<dbReference type="InterPro" id="IPR037481">
    <property type="entry name" value="LacX"/>
</dbReference>
<evidence type="ECO:0000256" key="1">
    <source>
        <dbReference type="ARBA" id="ARBA00001913"/>
    </source>
</evidence>
<dbReference type="PANTHER" id="PTHR11122:SF13">
    <property type="entry name" value="GLUCOSE-6-PHOSPHATE 1-EPIMERASE"/>
    <property type="match status" value="1"/>
</dbReference>
<sequence>MKILSNDKITVQITDHGAELASIMANGNEYLWQGDIRFWGRRSPVLFPIVGRLWNNQYNHEGETYELGQHGFARDCEFQLTYEEENSLVFSLESNEDTLKLYPFPFILQIGYRLRDNRLQVIWNVENTGDREMHFQIGGHPAFYYRDLDLNTKQRGFLDFGQKHLLLHYLTPAEKGCVKPEHQELRLPDGIMELTSDSFGCDTYIFDNSQLRKMTLLDRNRKPYLSLEFNTPLAAVWSPSAVHPDVPFVCLEPWYGRCDTVGYRGELKDREWIQHLAPGKSFTGGYTIVLEDL</sequence>
<dbReference type="AlphaFoldDB" id="A0A413T192"/>
<dbReference type="CDD" id="cd09024">
    <property type="entry name" value="Aldose_epim_lacX"/>
    <property type="match status" value="1"/>
</dbReference>
<dbReference type="GO" id="GO:0016853">
    <property type="term" value="F:isomerase activity"/>
    <property type="evidence" value="ECO:0007669"/>
    <property type="project" value="InterPro"/>
</dbReference>
<evidence type="ECO:0000256" key="2">
    <source>
        <dbReference type="ARBA" id="ARBA00011245"/>
    </source>
</evidence>
<dbReference type="EMBL" id="QSFT01000010">
    <property type="protein sequence ID" value="RHA76514.1"/>
    <property type="molecule type" value="Genomic_DNA"/>
</dbReference>
<dbReference type="Gene3D" id="2.70.98.10">
    <property type="match status" value="1"/>
</dbReference>
<dbReference type="InterPro" id="IPR008183">
    <property type="entry name" value="Aldose_1/G6P_1-epimerase"/>
</dbReference>
<dbReference type="Proteomes" id="UP000283855">
    <property type="component" value="Unassembled WGS sequence"/>
</dbReference>
<gene>
    <name evidence="4" type="ORF">DW921_06560</name>
</gene>
<dbReference type="Pfam" id="PF01263">
    <property type="entry name" value="Aldose_epim"/>
    <property type="match status" value="1"/>
</dbReference>
<dbReference type="InterPro" id="IPR014718">
    <property type="entry name" value="GH-type_carb-bd"/>
</dbReference>